<keyword evidence="1" id="KW-0732">Signal</keyword>
<dbReference type="AlphaFoldDB" id="A0A814K4I2"/>
<name>A0A814K4I2_9BILA</name>
<sequence>MRFLFLVSFVLAVVYSTNAKSLSPVDSDSAVNLRSFVNSDYYKRPDYNDDDVRGYYTDNDKDLDFDFDFLPSRHYEPRVDYVPRYDLPKLVQKRPEYTLVRLDDLDRNTDAYKVAIKKNGNDWRRDNDMKIEIEVPKTELEEILIYDLTVVERFLRDYSNPIKNDLLNTILRDVADLKDKLKAARRQNF</sequence>
<evidence type="ECO:0000313" key="2">
    <source>
        <dbReference type="EMBL" id="CAF1046131.1"/>
    </source>
</evidence>
<gene>
    <name evidence="2" type="ORF">OXX778_LOCUS18594</name>
</gene>
<evidence type="ECO:0000256" key="1">
    <source>
        <dbReference type="SAM" id="SignalP"/>
    </source>
</evidence>
<feature type="signal peptide" evidence="1">
    <location>
        <begin position="1"/>
        <end position="19"/>
    </location>
</feature>
<dbReference type="Proteomes" id="UP000663879">
    <property type="component" value="Unassembled WGS sequence"/>
</dbReference>
<feature type="chain" id="PRO_5032620638" evidence="1">
    <location>
        <begin position="20"/>
        <end position="189"/>
    </location>
</feature>
<reference evidence="2" key="1">
    <citation type="submission" date="2021-02" db="EMBL/GenBank/DDBJ databases">
        <authorList>
            <person name="Nowell W R."/>
        </authorList>
    </citation>
    <scope>NUCLEOTIDE SEQUENCE</scope>
    <source>
        <strain evidence="2">Ploen Becks lab</strain>
    </source>
</reference>
<comment type="caution">
    <text evidence="2">The sequence shown here is derived from an EMBL/GenBank/DDBJ whole genome shotgun (WGS) entry which is preliminary data.</text>
</comment>
<dbReference type="EMBL" id="CAJNOC010005224">
    <property type="protein sequence ID" value="CAF1046131.1"/>
    <property type="molecule type" value="Genomic_DNA"/>
</dbReference>
<evidence type="ECO:0000313" key="3">
    <source>
        <dbReference type="Proteomes" id="UP000663879"/>
    </source>
</evidence>
<proteinExistence type="predicted"/>
<keyword evidence="3" id="KW-1185">Reference proteome</keyword>
<protein>
    <submittedName>
        <fullName evidence="2">Uncharacterized protein</fullName>
    </submittedName>
</protein>
<accession>A0A814K4I2</accession>
<organism evidence="2 3">
    <name type="scientific">Brachionus calyciflorus</name>
    <dbReference type="NCBI Taxonomy" id="104777"/>
    <lineage>
        <taxon>Eukaryota</taxon>
        <taxon>Metazoa</taxon>
        <taxon>Spiralia</taxon>
        <taxon>Gnathifera</taxon>
        <taxon>Rotifera</taxon>
        <taxon>Eurotatoria</taxon>
        <taxon>Monogononta</taxon>
        <taxon>Pseudotrocha</taxon>
        <taxon>Ploima</taxon>
        <taxon>Brachionidae</taxon>
        <taxon>Brachionus</taxon>
    </lineage>
</organism>